<dbReference type="InterPro" id="IPR036873">
    <property type="entry name" value="Rhodanese-like_dom_sf"/>
</dbReference>
<sequence>MKIEQIYTGCLAQGAYYIESEGEVAIIDPLREVKPYIDRAGRAGATIRYVLETHFHADFVSGHLDLARKTGAAIVYGPNAQTGFEAYIAQDGEELPLGKVKIRVLHTPGHTMESTCYLLIDENGRETALFSGDTLFIGDVGRPDLAQKSDLTMEDLAGYLFDSLRNKIMTLPDDVIVYPAHGAGSACGKNMSKETTDTLGNQKQFNYALRADMTREEFIKEVTDGLLAPPKYFPQNVMLNKQGYESIDTVLKRGAHPLAPDAFEAAANETGALIIDVRQAQDFSKGFIPNSINIGLGGQFAPWVGALVPDVRQELLLVCEPGQEQETLTRLARVGYDQVLGYLAGGFDAWKAAGKEVDTITSLSADELADQLAKEPVTVIDVRRPGEFDGEHMEGAKNLPLDYISEHMAEFPKDETFYVHCAGGYRSMMAASILKARGYDNVIDIAGGFAAMQKTGRIKTTDYVCPTTLKNN</sequence>
<dbReference type="PROSITE" id="PS50206">
    <property type="entry name" value="RHODANESE_3"/>
    <property type="match status" value="2"/>
</dbReference>
<keyword evidence="1" id="KW-0479">Metal-binding</keyword>
<dbReference type="RefSeq" id="WP_345264456.1">
    <property type="nucleotide sequence ID" value="NZ_BAABHB010000001.1"/>
</dbReference>
<dbReference type="InterPro" id="IPR036866">
    <property type="entry name" value="RibonucZ/Hydroxyglut_hydro"/>
</dbReference>
<name>A0ABP8JUQ5_9BACT</name>
<dbReference type="InterPro" id="IPR044528">
    <property type="entry name" value="POD-like_MBL-fold"/>
</dbReference>
<accession>A0ABP8JUQ5</accession>
<dbReference type="SMART" id="SM00450">
    <property type="entry name" value="RHOD"/>
    <property type="match status" value="2"/>
</dbReference>
<dbReference type="CDD" id="cd00158">
    <property type="entry name" value="RHOD"/>
    <property type="match status" value="2"/>
</dbReference>
<evidence type="ECO:0000256" key="1">
    <source>
        <dbReference type="ARBA" id="ARBA00022723"/>
    </source>
</evidence>
<feature type="domain" description="Rhodanese" evidence="2">
    <location>
        <begin position="373"/>
        <end position="461"/>
    </location>
</feature>
<keyword evidence="4" id="KW-1185">Reference proteome</keyword>
<dbReference type="EMBL" id="BAABHB010000001">
    <property type="protein sequence ID" value="GAA4396353.1"/>
    <property type="molecule type" value="Genomic_DNA"/>
</dbReference>
<feature type="domain" description="Rhodanese" evidence="2">
    <location>
        <begin position="268"/>
        <end position="359"/>
    </location>
</feature>
<dbReference type="Proteomes" id="UP001500936">
    <property type="component" value="Unassembled WGS sequence"/>
</dbReference>
<evidence type="ECO:0000259" key="2">
    <source>
        <dbReference type="PROSITE" id="PS50206"/>
    </source>
</evidence>
<reference evidence="4" key="1">
    <citation type="journal article" date="2019" name="Int. J. Syst. Evol. Microbiol.">
        <title>The Global Catalogue of Microorganisms (GCM) 10K type strain sequencing project: providing services to taxonomists for standard genome sequencing and annotation.</title>
        <authorList>
            <consortium name="The Broad Institute Genomics Platform"/>
            <consortium name="The Broad Institute Genome Sequencing Center for Infectious Disease"/>
            <person name="Wu L."/>
            <person name="Ma J."/>
        </authorList>
    </citation>
    <scope>NUCLEOTIDE SEQUENCE [LARGE SCALE GENOMIC DNA]</scope>
    <source>
        <strain evidence="4">JCM 17925</strain>
    </source>
</reference>
<dbReference type="InterPro" id="IPR001279">
    <property type="entry name" value="Metallo-B-lactamas"/>
</dbReference>
<dbReference type="InterPro" id="IPR051682">
    <property type="entry name" value="Mito_Persulfide_Diox"/>
</dbReference>
<dbReference type="Gene3D" id="3.60.15.10">
    <property type="entry name" value="Ribonuclease Z/Hydroxyacylglutathione hydrolase-like"/>
    <property type="match status" value="1"/>
</dbReference>
<dbReference type="PANTHER" id="PTHR43084:SF1">
    <property type="entry name" value="PERSULFIDE DIOXYGENASE ETHE1, MITOCHONDRIAL"/>
    <property type="match status" value="1"/>
</dbReference>
<proteinExistence type="predicted"/>
<evidence type="ECO:0000313" key="4">
    <source>
        <dbReference type="Proteomes" id="UP001500936"/>
    </source>
</evidence>
<comment type="caution">
    <text evidence="3">The sequence shown here is derived from an EMBL/GenBank/DDBJ whole genome shotgun (WGS) entry which is preliminary data.</text>
</comment>
<dbReference type="SUPFAM" id="SSF52821">
    <property type="entry name" value="Rhodanese/Cell cycle control phosphatase"/>
    <property type="match status" value="2"/>
</dbReference>
<dbReference type="Pfam" id="PF00581">
    <property type="entry name" value="Rhodanese"/>
    <property type="match status" value="2"/>
</dbReference>
<dbReference type="PANTHER" id="PTHR43084">
    <property type="entry name" value="PERSULFIDE DIOXYGENASE ETHE1"/>
    <property type="match status" value="1"/>
</dbReference>
<dbReference type="Pfam" id="PF00753">
    <property type="entry name" value="Lactamase_B"/>
    <property type="match status" value="1"/>
</dbReference>
<dbReference type="InterPro" id="IPR001763">
    <property type="entry name" value="Rhodanese-like_dom"/>
</dbReference>
<gene>
    <name evidence="3" type="ORF">GCM10023187_04400</name>
</gene>
<dbReference type="SMART" id="SM00849">
    <property type="entry name" value="Lactamase_B"/>
    <property type="match status" value="1"/>
</dbReference>
<dbReference type="SUPFAM" id="SSF56281">
    <property type="entry name" value="Metallo-hydrolase/oxidoreductase"/>
    <property type="match status" value="1"/>
</dbReference>
<protein>
    <submittedName>
        <fullName evidence="3">MBL fold metallo-hydrolase</fullName>
    </submittedName>
</protein>
<organism evidence="3 4">
    <name type="scientific">Nibrella viscosa</name>
    <dbReference type="NCBI Taxonomy" id="1084524"/>
    <lineage>
        <taxon>Bacteria</taxon>
        <taxon>Pseudomonadati</taxon>
        <taxon>Bacteroidota</taxon>
        <taxon>Cytophagia</taxon>
        <taxon>Cytophagales</taxon>
        <taxon>Spirosomataceae</taxon>
        <taxon>Nibrella</taxon>
    </lineage>
</organism>
<dbReference type="Gene3D" id="3.40.250.10">
    <property type="entry name" value="Rhodanese-like domain"/>
    <property type="match status" value="2"/>
</dbReference>
<evidence type="ECO:0000313" key="3">
    <source>
        <dbReference type="EMBL" id="GAA4396353.1"/>
    </source>
</evidence>
<dbReference type="CDD" id="cd07724">
    <property type="entry name" value="POD-like_MBL-fold"/>
    <property type="match status" value="1"/>
</dbReference>